<dbReference type="GO" id="GO:0008408">
    <property type="term" value="F:3'-5' exonuclease activity"/>
    <property type="evidence" value="ECO:0007669"/>
    <property type="project" value="InterPro"/>
</dbReference>
<dbReference type="GO" id="GO:0006260">
    <property type="term" value="P:DNA replication"/>
    <property type="evidence" value="ECO:0007669"/>
    <property type="project" value="UniProtKB-KW"/>
</dbReference>
<dbReference type="InterPro" id="IPR050535">
    <property type="entry name" value="DNA_Repair-Maintenance_Comp"/>
</dbReference>
<dbReference type="PANTHER" id="PTHR30337">
    <property type="entry name" value="COMPONENT OF ATP-DEPENDENT DSDNA EXONUCLEASE"/>
    <property type="match status" value="1"/>
</dbReference>
<keyword evidence="7" id="KW-0233">DNA recombination</keyword>
<dbReference type="Pfam" id="PF12320">
    <property type="entry name" value="SbcD_C"/>
    <property type="match status" value="1"/>
</dbReference>
<keyword evidence="7" id="KW-0255">Endonuclease</keyword>
<evidence type="ECO:0000256" key="3">
    <source>
        <dbReference type="ARBA" id="ARBA00013365"/>
    </source>
</evidence>
<feature type="domain" description="Nuclease SbcCD subunit D C-terminal" evidence="9">
    <location>
        <begin position="308"/>
        <end position="393"/>
    </location>
</feature>
<dbReference type="InterPro" id="IPR004843">
    <property type="entry name" value="Calcineurin-like_PHP"/>
</dbReference>
<evidence type="ECO:0000256" key="6">
    <source>
        <dbReference type="ARBA" id="ARBA00022839"/>
    </source>
</evidence>
<name>A0A543NJX7_9ACTN</name>
<dbReference type="EMBL" id="VFQC01000001">
    <property type="protein sequence ID" value="TQN32117.1"/>
    <property type="molecule type" value="Genomic_DNA"/>
</dbReference>
<comment type="caution">
    <text evidence="10">The sequence shown here is derived from an EMBL/GenBank/DDBJ whole genome shotgun (WGS) entry which is preliminary data.</text>
</comment>
<comment type="function">
    <text evidence="7">SbcCD cleaves DNA hairpin structures. These structures can inhibit DNA replication and are intermediates in certain DNA recombination reactions. The complex acts as a 3'-&gt;5' double strand exonuclease that can open hairpins. It also has a 5' single-strand endonuclease activity.</text>
</comment>
<evidence type="ECO:0000256" key="1">
    <source>
        <dbReference type="ARBA" id="ARBA00010555"/>
    </source>
</evidence>
<comment type="similarity">
    <text evidence="1 7">Belongs to the SbcD family.</text>
</comment>
<keyword evidence="7" id="KW-0235">DNA replication</keyword>
<keyword evidence="4 7" id="KW-0540">Nuclease</keyword>
<evidence type="ECO:0000256" key="5">
    <source>
        <dbReference type="ARBA" id="ARBA00022801"/>
    </source>
</evidence>
<dbReference type="InterPro" id="IPR029052">
    <property type="entry name" value="Metallo-depent_PP-like"/>
</dbReference>
<dbReference type="Pfam" id="PF00149">
    <property type="entry name" value="Metallophos"/>
    <property type="match status" value="1"/>
</dbReference>
<dbReference type="InterPro" id="IPR026843">
    <property type="entry name" value="SbcD_C"/>
</dbReference>
<proteinExistence type="inferred from homology"/>
<gene>
    <name evidence="7" type="primary">sbcD</name>
    <name evidence="10" type="ORF">FHX37_2045</name>
</gene>
<evidence type="ECO:0000259" key="8">
    <source>
        <dbReference type="Pfam" id="PF00149"/>
    </source>
</evidence>
<keyword evidence="11" id="KW-1185">Reference proteome</keyword>
<protein>
    <recommendedName>
        <fullName evidence="3 7">Nuclease SbcCD subunit D</fullName>
    </recommendedName>
</protein>
<evidence type="ECO:0000256" key="4">
    <source>
        <dbReference type="ARBA" id="ARBA00022722"/>
    </source>
</evidence>
<dbReference type="Gene3D" id="3.60.21.10">
    <property type="match status" value="1"/>
</dbReference>
<dbReference type="GO" id="GO:0004519">
    <property type="term" value="F:endonuclease activity"/>
    <property type="evidence" value="ECO:0007669"/>
    <property type="project" value="UniProtKB-KW"/>
</dbReference>
<keyword evidence="6 7" id="KW-0269">Exonuclease</keyword>
<dbReference type="PANTHER" id="PTHR30337:SF0">
    <property type="entry name" value="NUCLEASE SBCCD SUBUNIT D"/>
    <property type="match status" value="1"/>
</dbReference>
<dbReference type="Proteomes" id="UP000317422">
    <property type="component" value="Unassembled WGS sequence"/>
</dbReference>
<dbReference type="InterPro" id="IPR004593">
    <property type="entry name" value="SbcD"/>
</dbReference>
<sequence length="424" mass="47289">MGQGASHGSTRAGTARPDQWTRLRFPFPAANATATYYLRETMRLLHTSDWHLGRSFHRESLLDAQAAFLDHLITTVRSERVDVVLVSGDLYDRALPPVEAVRLFDEALHRIHATGARAVLIGGNHDSLGRIDYASGLIDTAGIHVRGSPDHLADPVVIEDGHGPVAFYPVPYLEPDLLRHRWELTERSHEAAMEHAMRRIRADLARRPAHTRSVVLSHAFVTGGSASDSERDISVGGATHVPASLFDGVDYAALGHLHGSQLMRPHVRYSGSPLAYSFSEENHTKGSWLVDLGPGGVTAAEFVPAPVWRPIARISGRIGDLLSEPGWERYTDHWLQVTVTDPVRPTFPMDRLRERFPHTLHLDFAPDGDGEPADRSWAQRVTNRSERELALDFVSWARGADPTEEEQRLLRTAFDDINRREVTR</sequence>
<dbReference type="AlphaFoldDB" id="A0A543NJX7"/>
<accession>A0A543NJX7</accession>
<evidence type="ECO:0000313" key="11">
    <source>
        <dbReference type="Proteomes" id="UP000317422"/>
    </source>
</evidence>
<evidence type="ECO:0000259" key="9">
    <source>
        <dbReference type="Pfam" id="PF12320"/>
    </source>
</evidence>
<comment type="subunit">
    <text evidence="2 7">Heterodimer of SbcC and SbcD.</text>
</comment>
<keyword evidence="5 7" id="KW-0378">Hydrolase</keyword>
<evidence type="ECO:0000256" key="7">
    <source>
        <dbReference type="RuleBase" id="RU363069"/>
    </source>
</evidence>
<dbReference type="SUPFAM" id="SSF56300">
    <property type="entry name" value="Metallo-dependent phosphatases"/>
    <property type="match status" value="1"/>
</dbReference>
<feature type="domain" description="Calcineurin-like phosphoesterase" evidence="8">
    <location>
        <begin position="42"/>
        <end position="259"/>
    </location>
</feature>
<evidence type="ECO:0000313" key="10">
    <source>
        <dbReference type="EMBL" id="TQN32117.1"/>
    </source>
</evidence>
<dbReference type="NCBIfam" id="TIGR00619">
    <property type="entry name" value="sbcd"/>
    <property type="match status" value="1"/>
</dbReference>
<reference evidence="10 11" key="1">
    <citation type="submission" date="2019-06" db="EMBL/GenBank/DDBJ databases">
        <title>Sequencing the genomes of 1000 actinobacteria strains.</title>
        <authorList>
            <person name="Klenk H.-P."/>
        </authorList>
    </citation>
    <scope>NUCLEOTIDE SEQUENCE [LARGE SCALE GENOMIC DNA]</scope>
    <source>
        <strain evidence="10 11">DSM 45015</strain>
    </source>
</reference>
<dbReference type="InterPro" id="IPR041796">
    <property type="entry name" value="Mre11_N"/>
</dbReference>
<dbReference type="GO" id="GO:0006310">
    <property type="term" value="P:DNA recombination"/>
    <property type="evidence" value="ECO:0007669"/>
    <property type="project" value="UniProtKB-KW"/>
</dbReference>
<organism evidence="10 11">
    <name type="scientific">Haloactinospora alba</name>
    <dbReference type="NCBI Taxonomy" id="405555"/>
    <lineage>
        <taxon>Bacteria</taxon>
        <taxon>Bacillati</taxon>
        <taxon>Actinomycetota</taxon>
        <taxon>Actinomycetes</taxon>
        <taxon>Streptosporangiales</taxon>
        <taxon>Nocardiopsidaceae</taxon>
        <taxon>Haloactinospora</taxon>
    </lineage>
</organism>
<dbReference type="CDD" id="cd00840">
    <property type="entry name" value="MPP_Mre11_N"/>
    <property type="match status" value="1"/>
</dbReference>
<evidence type="ECO:0000256" key="2">
    <source>
        <dbReference type="ARBA" id="ARBA00011322"/>
    </source>
</evidence>